<keyword evidence="7" id="KW-1185">Reference proteome</keyword>
<accession>M7SBJ1</accession>
<dbReference type="EMBL" id="KB707592">
    <property type="protein sequence ID" value="EMR61522.1"/>
    <property type="molecule type" value="Genomic_DNA"/>
</dbReference>
<feature type="region of interest" description="Disordered" evidence="4">
    <location>
        <begin position="207"/>
        <end position="236"/>
    </location>
</feature>
<evidence type="ECO:0000259" key="5">
    <source>
        <dbReference type="PROSITE" id="PS50011"/>
    </source>
</evidence>
<evidence type="ECO:0000313" key="6">
    <source>
        <dbReference type="EMBL" id="EMR61522.1"/>
    </source>
</evidence>
<dbReference type="Gene3D" id="3.80.10.10">
    <property type="entry name" value="Ribonuclease Inhibitor"/>
    <property type="match status" value="1"/>
</dbReference>
<dbReference type="InterPro" id="IPR001245">
    <property type="entry name" value="Ser-Thr/Tyr_kinase_cat_dom"/>
</dbReference>
<keyword evidence="3" id="KW-0067">ATP-binding</keyword>
<reference evidence="7" key="1">
    <citation type="journal article" date="2013" name="Genome Announc.">
        <title>Draft genome sequence of the grapevine dieback fungus Eutypa lata UCR-EL1.</title>
        <authorList>
            <person name="Blanco-Ulate B."/>
            <person name="Rolshausen P.E."/>
            <person name="Cantu D."/>
        </authorList>
    </citation>
    <scope>NUCLEOTIDE SEQUENCE [LARGE SCALE GENOMIC DNA]</scope>
    <source>
        <strain evidence="7">UCR-EL1</strain>
    </source>
</reference>
<gene>
    <name evidence="6" type="ORF">UCREL1_11550</name>
</gene>
<dbReference type="KEGG" id="ela:UCREL1_11550"/>
<keyword evidence="2" id="KW-0677">Repeat</keyword>
<dbReference type="Pfam" id="PF13855">
    <property type="entry name" value="LRR_8"/>
    <property type="match status" value="1"/>
</dbReference>
<dbReference type="OMA" id="MVGFKAN"/>
<dbReference type="STRING" id="1287681.M7SBJ1"/>
<feature type="region of interest" description="Disordered" evidence="4">
    <location>
        <begin position="430"/>
        <end position="464"/>
    </location>
</feature>
<dbReference type="Gene3D" id="1.10.510.10">
    <property type="entry name" value="Transferase(Phosphotransferase) domain 1"/>
    <property type="match status" value="1"/>
</dbReference>
<sequence length="545" mass="59658">MGDAAILLKDVAEEEKEQQQSPPPLITKLKISSPLTSFPDHIFDLADSLEHLDLSGTGLTTLPPSISRLTKLKIAFFSQCGFAVFPRELVSCPALEMVAFRGNGMREIPEGSLPPNLRWLILTNNRIRALPRSIGSCARLQKCMLAGNELESLPDEMAACRRLGLLRLSANRLRELPCWLFTLPELAFLSFAGNPCCSPFLDVEATGTAGNSTTTTTTTATTTTRGGDTVVSNGNESTQAHRVAEAELARVSWTSLDVHEVLGEGASGVVSKGTWDITIEQPQPQSQQQHVAIKLFKGGVTSDGTPADEMRACIQAGSHPNLIDPLGRIHDHPSGAEGLVMQLVPARYRTLGLPPSLQSCTRDHFPATAAGLRTAQGLSILRGIAGAAAHVHERGVAHGDLYAHNILFDDAGHALLGDFGAASTYRSHYHHHHDHHHRRHHRRYDDDASHDTKHHPQHLPHAQQHQHLEQIEVLAFAHLIEDVWRLIRLDFEERELRVSMLLASLHRGCATPVVADRPKFSEVHHRLCEIGEHLSEAAAAVTVTC</sequence>
<evidence type="ECO:0000256" key="4">
    <source>
        <dbReference type="SAM" id="MobiDB-lite"/>
    </source>
</evidence>
<evidence type="ECO:0000256" key="1">
    <source>
        <dbReference type="ARBA" id="ARBA00022614"/>
    </source>
</evidence>
<dbReference type="Pfam" id="PF00560">
    <property type="entry name" value="LRR_1"/>
    <property type="match status" value="1"/>
</dbReference>
<evidence type="ECO:0000256" key="3">
    <source>
        <dbReference type="PROSITE-ProRule" id="PRU10141"/>
    </source>
</evidence>
<dbReference type="InterPro" id="IPR032675">
    <property type="entry name" value="LRR_dom_sf"/>
</dbReference>
<dbReference type="SMART" id="SM00369">
    <property type="entry name" value="LRR_TYP"/>
    <property type="match status" value="3"/>
</dbReference>
<dbReference type="InterPro" id="IPR001611">
    <property type="entry name" value="Leu-rich_rpt"/>
</dbReference>
<dbReference type="GO" id="GO:0005737">
    <property type="term" value="C:cytoplasm"/>
    <property type="evidence" value="ECO:0007669"/>
    <property type="project" value="TreeGrafter"/>
</dbReference>
<dbReference type="GO" id="GO:0005524">
    <property type="term" value="F:ATP binding"/>
    <property type="evidence" value="ECO:0007669"/>
    <property type="project" value="UniProtKB-UniRule"/>
</dbReference>
<dbReference type="InterPro" id="IPR011009">
    <property type="entry name" value="Kinase-like_dom_sf"/>
</dbReference>
<name>M7SBJ1_EUTLA</name>
<dbReference type="SUPFAM" id="SSF52058">
    <property type="entry name" value="L domain-like"/>
    <property type="match status" value="1"/>
</dbReference>
<dbReference type="HOGENOM" id="CLU_035565_0_0_1"/>
<dbReference type="OrthoDB" id="1668230at2759"/>
<dbReference type="InterPro" id="IPR000719">
    <property type="entry name" value="Prot_kinase_dom"/>
</dbReference>
<evidence type="ECO:0000313" key="7">
    <source>
        <dbReference type="Proteomes" id="UP000012174"/>
    </source>
</evidence>
<dbReference type="GO" id="GO:0004672">
    <property type="term" value="F:protein kinase activity"/>
    <property type="evidence" value="ECO:0007669"/>
    <property type="project" value="InterPro"/>
</dbReference>
<feature type="binding site" evidence="3">
    <location>
        <position position="294"/>
    </location>
    <ligand>
        <name>ATP</name>
        <dbReference type="ChEBI" id="CHEBI:30616"/>
    </ligand>
</feature>
<dbReference type="Proteomes" id="UP000012174">
    <property type="component" value="Unassembled WGS sequence"/>
</dbReference>
<keyword evidence="6" id="KW-0808">Transferase</keyword>
<dbReference type="SUPFAM" id="SSF56112">
    <property type="entry name" value="Protein kinase-like (PK-like)"/>
    <property type="match status" value="1"/>
</dbReference>
<proteinExistence type="predicted"/>
<dbReference type="InterPro" id="IPR003591">
    <property type="entry name" value="Leu-rich_rpt_typical-subtyp"/>
</dbReference>
<dbReference type="Pfam" id="PF07714">
    <property type="entry name" value="PK_Tyr_Ser-Thr"/>
    <property type="match status" value="1"/>
</dbReference>
<organism evidence="6 7">
    <name type="scientific">Eutypa lata (strain UCR-EL1)</name>
    <name type="common">Grapevine dieback disease fungus</name>
    <name type="synonym">Eutypa armeniacae</name>
    <dbReference type="NCBI Taxonomy" id="1287681"/>
    <lineage>
        <taxon>Eukaryota</taxon>
        <taxon>Fungi</taxon>
        <taxon>Dikarya</taxon>
        <taxon>Ascomycota</taxon>
        <taxon>Pezizomycotina</taxon>
        <taxon>Sordariomycetes</taxon>
        <taxon>Xylariomycetidae</taxon>
        <taxon>Xylariales</taxon>
        <taxon>Diatrypaceae</taxon>
        <taxon>Eutypa</taxon>
    </lineage>
</organism>
<feature type="compositionally biased region" description="Low complexity" evidence="4">
    <location>
        <begin position="207"/>
        <end position="229"/>
    </location>
</feature>
<dbReference type="InterPro" id="IPR017441">
    <property type="entry name" value="Protein_kinase_ATP_BS"/>
</dbReference>
<feature type="domain" description="Protein kinase" evidence="5">
    <location>
        <begin position="256"/>
        <end position="545"/>
    </location>
</feature>
<dbReference type="eggNOG" id="KOG0617">
    <property type="taxonomic scope" value="Eukaryota"/>
</dbReference>
<keyword evidence="6" id="KW-0418">Kinase</keyword>
<dbReference type="PANTHER" id="PTHR48051">
    <property type="match status" value="1"/>
</dbReference>
<evidence type="ECO:0000256" key="2">
    <source>
        <dbReference type="ARBA" id="ARBA00022737"/>
    </source>
</evidence>
<dbReference type="Gene3D" id="3.30.200.20">
    <property type="entry name" value="Phosphorylase Kinase, domain 1"/>
    <property type="match status" value="1"/>
</dbReference>
<dbReference type="InterPro" id="IPR050216">
    <property type="entry name" value="LRR_domain-containing"/>
</dbReference>
<dbReference type="PROSITE" id="PS00107">
    <property type="entry name" value="PROTEIN_KINASE_ATP"/>
    <property type="match status" value="1"/>
</dbReference>
<dbReference type="AlphaFoldDB" id="M7SBJ1"/>
<dbReference type="PROSITE" id="PS50011">
    <property type="entry name" value="PROTEIN_KINASE_DOM"/>
    <property type="match status" value="1"/>
</dbReference>
<feature type="compositionally biased region" description="Basic residues" evidence="4">
    <location>
        <begin position="430"/>
        <end position="442"/>
    </location>
</feature>
<keyword evidence="1" id="KW-0433">Leucine-rich repeat</keyword>
<protein>
    <submittedName>
        <fullName evidence="6">Putative serine threonine protein kinase protein</fullName>
    </submittedName>
</protein>
<dbReference type="PANTHER" id="PTHR48051:SF1">
    <property type="entry name" value="RAS SUPPRESSOR PROTEIN 1"/>
    <property type="match status" value="1"/>
</dbReference>
<keyword evidence="3" id="KW-0547">Nucleotide-binding</keyword>